<accession>A0A1G9PAL2</accession>
<keyword evidence="2" id="KW-0521">NADP</keyword>
<dbReference type="Gene3D" id="3.40.430.10">
    <property type="entry name" value="Dihydrofolate Reductase, subunit A"/>
    <property type="match status" value="2"/>
</dbReference>
<feature type="domain" description="Bacterial bifunctional deaminase-reductase C-terminal" evidence="4">
    <location>
        <begin position="9"/>
        <end position="164"/>
    </location>
</feature>
<protein>
    <submittedName>
        <fullName evidence="5">Riboflavin-specific deaminase C-terminal domain-containing protein</fullName>
    </submittedName>
</protein>
<name>A0A1G9PAL2_9PROT</name>
<dbReference type="OrthoDB" id="9800865at2"/>
<dbReference type="GO" id="GO:0008703">
    <property type="term" value="F:5-amino-6-(5-phosphoribosylamino)uracil reductase activity"/>
    <property type="evidence" value="ECO:0007669"/>
    <property type="project" value="InterPro"/>
</dbReference>
<dbReference type="STRING" id="144026.SAMN04488568_103168"/>
<organism evidence="5 6">
    <name type="scientific">Maricaulis salignorans</name>
    <dbReference type="NCBI Taxonomy" id="144026"/>
    <lineage>
        <taxon>Bacteria</taxon>
        <taxon>Pseudomonadati</taxon>
        <taxon>Pseudomonadota</taxon>
        <taxon>Alphaproteobacteria</taxon>
        <taxon>Maricaulales</taxon>
        <taxon>Maricaulaceae</taxon>
        <taxon>Maricaulis</taxon>
    </lineage>
</organism>
<dbReference type="GO" id="GO:0009231">
    <property type="term" value="P:riboflavin biosynthetic process"/>
    <property type="evidence" value="ECO:0007669"/>
    <property type="project" value="InterPro"/>
</dbReference>
<evidence type="ECO:0000256" key="1">
    <source>
        <dbReference type="ARBA" id="ARBA00005104"/>
    </source>
</evidence>
<dbReference type="Proteomes" id="UP000199759">
    <property type="component" value="Unassembled WGS sequence"/>
</dbReference>
<evidence type="ECO:0000256" key="3">
    <source>
        <dbReference type="ARBA" id="ARBA00023002"/>
    </source>
</evidence>
<comment type="pathway">
    <text evidence="1">Cofactor biosynthesis; riboflavin biosynthesis.</text>
</comment>
<dbReference type="AlphaFoldDB" id="A0A1G9PAL2"/>
<dbReference type="InterPro" id="IPR024072">
    <property type="entry name" value="DHFR-like_dom_sf"/>
</dbReference>
<evidence type="ECO:0000313" key="6">
    <source>
        <dbReference type="Proteomes" id="UP000199759"/>
    </source>
</evidence>
<dbReference type="PANTHER" id="PTHR38011:SF7">
    <property type="entry name" value="2,5-DIAMINO-6-RIBOSYLAMINO-4(3H)-PYRIMIDINONE 5'-PHOSPHATE REDUCTASE"/>
    <property type="match status" value="1"/>
</dbReference>
<reference evidence="5 6" key="1">
    <citation type="submission" date="2016-10" db="EMBL/GenBank/DDBJ databases">
        <authorList>
            <person name="de Groot N.N."/>
        </authorList>
    </citation>
    <scope>NUCLEOTIDE SEQUENCE [LARGE SCALE GENOMIC DNA]</scope>
    <source>
        <strain evidence="5 6">DSM 16077</strain>
    </source>
</reference>
<sequence>MSAGNPARVTLKLATSLDGRIALANGTSQWITGPESRAEVHRMRAAHAAILTGIGTILADDPRLTARPEGVARPIQPDILIMDTAGRTPATAAVHAETSRWVRLFRDRDLGAAMAGYASVMIEAGSAIAAAALQTGLVDRIEWFRAPVVLGGDGLAAIAALGLERLGAAPTFQRVSLVERGLDLHESYERIS</sequence>
<dbReference type="PANTHER" id="PTHR38011">
    <property type="entry name" value="DIHYDROFOLATE REDUCTASE FAMILY PROTEIN (AFU_ORTHOLOGUE AFUA_8G06820)"/>
    <property type="match status" value="1"/>
</dbReference>
<keyword evidence="6" id="KW-1185">Reference proteome</keyword>
<keyword evidence="3" id="KW-0560">Oxidoreductase</keyword>
<dbReference type="SUPFAM" id="SSF53597">
    <property type="entry name" value="Dihydrofolate reductase-like"/>
    <property type="match status" value="1"/>
</dbReference>
<dbReference type="InterPro" id="IPR002734">
    <property type="entry name" value="RibDG_C"/>
</dbReference>
<dbReference type="EMBL" id="FNHG01000003">
    <property type="protein sequence ID" value="SDL95836.1"/>
    <property type="molecule type" value="Genomic_DNA"/>
</dbReference>
<dbReference type="Pfam" id="PF01872">
    <property type="entry name" value="RibD_C"/>
    <property type="match status" value="1"/>
</dbReference>
<dbReference type="RefSeq" id="WP_091767362.1">
    <property type="nucleotide sequence ID" value="NZ_FNHG01000003.1"/>
</dbReference>
<evidence type="ECO:0000259" key="4">
    <source>
        <dbReference type="Pfam" id="PF01872"/>
    </source>
</evidence>
<evidence type="ECO:0000313" key="5">
    <source>
        <dbReference type="EMBL" id="SDL95836.1"/>
    </source>
</evidence>
<evidence type="ECO:0000256" key="2">
    <source>
        <dbReference type="ARBA" id="ARBA00022857"/>
    </source>
</evidence>
<dbReference type="InterPro" id="IPR050765">
    <property type="entry name" value="Riboflavin_Biosynth_HTPR"/>
</dbReference>
<gene>
    <name evidence="5" type="ORF">SAMN04488568_103168</name>
</gene>
<proteinExistence type="predicted"/>